<evidence type="ECO:0000259" key="10">
    <source>
        <dbReference type="PROSITE" id="PS50111"/>
    </source>
</evidence>
<keyword evidence="8" id="KW-0807">Transducer</keyword>
<name>A0A0B7GXT7_TREPH</name>
<dbReference type="InterPro" id="IPR051310">
    <property type="entry name" value="MCP_chemotaxis"/>
</dbReference>
<evidence type="ECO:0000259" key="11">
    <source>
        <dbReference type="PROSITE" id="PS50885"/>
    </source>
</evidence>
<feature type="domain" description="Methyl-accepting transducer" evidence="10">
    <location>
        <begin position="422"/>
        <end position="644"/>
    </location>
</feature>
<keyword evidence="2" id="KW-1003">Cell membrane</keyword>
<evidence type="ECO:0000256" key="7">
    <source>
        <dbReference type="ARBA" id="ARBA00029447"/>
    </source>
</evidence>
<dbReference type="SUPFAM" id="SSF103190">
    <property type="entry name" value="Sensory domain-like"/>
    <property type="match status" value="1"/>
</dbReference>
<sequence length="708" mass="77982">MNNHQVFEGKKSIRFSLRNKLIIIFGLMIVISLSVTIYVSVYTARKAVIKKITDHFIDKAEDTVKIIDNGISTYLNFLEELAAIPILGMSEYSYDEKMEVLNSKAIFQSNIKQVNLYDSTGIRYTTDGRKVDIRDRPWFLSAMQGKPFASEPLLSRSYNKYLVVFSTPIYDRNRKIVGVLNTTVLAEWLGELIDDVKLSDTGGCYIIGNTGTNLADNRDPMLVENQENSIELAKTDSTRASIAVFEKHALEQTEPGYGYYNWHNTDKIAAFAKLETTGWTVIVHDHLDKAMTDVYSLRKTLIFIGFALVSVFLIIVYLFSVQIIKSLRQTVAALENIAERNGDLTVRLPIKNNDEITELAENFNKTIEKIGASIQSIGMNTNAMQDTGKRLATNMTETASAINQMSTNIDDIKEQALTQAANVTETASTIEEIIRTIKQLNGSIENQATNVAESSSSIEQMVANILSITKFISTANETIAELNGATADGKEIVGTAATITQKIIEESGSLLDASNVIQHIASQTNLLAMNAAIEAAHAGDSGKGFAVVADEIRKLAEESSSQGRAITTTLKTLSTEIETLANAARTAEGKFNIIFELSARVQDISNNLISKMQEQEAGSNEILKAIQDINLITVEVKNGSTEMLTGGETVAREMQKLDSLTRSITAKMNEMASGAVQIDKAVQEVNDITQKNTQNIENLVNELKKFKV</sequence>
<dbReference type="InterPro" id="IPR004089">
    <property type="entry name" value="MCPsignal_dom"/>
</dbReference>
<comment type="subcellular location">
    <subcellularLocation>
        <location evidence="1">Cell membrane</location>
        <topology evidence="1">Multi-pass membrane protein</topology>
    </subcellularLocation>
</comment>
<dbReference type="RefSeq" id="WP_044634802.1">
    <property type="nucleotide sequence ID" value="NZ_CDNC01000026.1"/>
</dbReference>
<dbReference type="PANTHER" id="PTHR43531">
    <property type="entry name" value="PROTEIN ICFG"/>
    <property type="match status" value="1"/>
</dbReference>
<keyword evidence="4 9" id="KW-0812">Transmembrane</keyword>
<dbReference type="EMBL" id="CDNC01000026">
    <property type="protein sequence ID" value="CEM62407.1"/>
    <property type="molecule type" value="Genomic_DNA"/>
</dbReference>
<keyword evidence="3" id="KW-0145">Chemotaxis</keyword>
<dbReference type="SUPFAM" id="SSF58104">
    <property type="entry name" value="Methyl-accepting chemotaxis protein (MCP) signaling domain"/>
    <property type="match status" value="2"/>
</dbReference>
<evidence type="ECO:0000313" key="12">
    <source>
        <dbReference type="EMBL" id="CEM62407.1"/>
    </source>
</evidence>
<dbReference type="GO" id="GO:0006935">
    <property type="term" value="P:chemotaxis"/>
    <property type="evidence" value="ECO:0007669"/>
    <property type="project" value="UniProtKB-KW"/>
</dbReference>
<dbReference type="GO" id="GO:0007165">
    <property type="term" value="P:signal transduction"/>
    <property type="evidence" value="ECO:0007669"/>
    <property type="project" value="UniProtKB-KW"/>
</dbReference>
<dbReference type="Gene3D" id="1.10.287.950">
    <property type="entry name" value="Methyl-accepting chemotaxis protein"/>
    <property type="match status" value="1"/>
</dbReference>
<evidence type="ECO:0000256" key="4">
    <source>
        <dbReference type="ARBA" id="ARBA00022692"/>
    </source>
</evidence>
<keyword evidence="6 9" id="KW-0472">Membrane</keyword>
<protein>
    <submittedName>
        <fullName evidence="12">HAMP domain protein</fullName>
    </submittedName>
</protein>
<dbReference type="InterPro" id="IPR029151">
    <property type="entry name" value="Sensor-like_sf"/>
</dbReference>
<dbReference type="PROSITE" id="PS50111">
    <property type="entry name" value="CHEMOTAXIS_TRANSDUC_2"/>
    <property type="match status" value="1"/>
</dbReference>
<dbReference type="Pfam" id="PF00015">
    <property type="entry name" value="MCPsignal"/>
    <property type="match status" value="1"/>
</dbReference>
<accession>A0A0B7GXT7</accession>
<gene>
    <name evidence="12" type="ORF">TPHV1_320010</name>
</gene>
<feature type="transmembrane region" description="Helical" evidence="9">
    <location>
        <begin position="21"/>
        <end position="41"/>
    </location>
</feature>
<evidence type="ECO:0000256" key="9">
    <source>
        <dbReference type="SAM" id="Phobius"/>
    </source>
</evidence>
<dbReference type="PRINTS" id="PR00260">
    <property type="entry name" value="CHEMTRNSDUCR"/>
</dbReference>
<evidence type="ECO:0000256" key="1">
    <source>
        <dbReference type="ARBA" id="ARBA00004651"/>
    </source>
</evidence>
<dbReference type="InterPro" id="IPR003660">
    <property type="entry name" value="HAMP_dom"/>
</dbReference>
<organism evidence="12 13">
    <name type="scientific">Treponema phagedenis</name>
    <dbReference type="NCBI Taxonomy" id="162"/>
    <lineage>
        <taxon>Bacteria</taxon>
        <taxon>Pseudomonadati</taxon>
        <taxon>Spirochaetota</taxon>
        <taxon>Spirochaetia</taxon>
        <taxon>Spirochaetales</taxon>
        <taxon>Treponemataceae</taxon>
        <taxon>Treponema</taxon>
    </lineage>
</organism>
<dbReference type="AlphaFoldDB" id="A0A0B7GXT7"/>
<dbReference type="InterPro" id="IPR033479">
    <property type="entry name" value="dCache_1"/>
</dbReference>
<keyword evidence="13" id="KW-1185">Reference proteome</keyword>
<dbReference type="Gene3D" id="6.10.340.10">
    <property type="match status" value="1"/>
</dbReference>
<dbReference type="Proteomes" id="UP000042527">
    <property type="component" value="Unassembled WGS sequence"/>
</dbReference>
<dbReference type="OrthoDB" id="304599at2"/>
<feature type="transmembrane region" description="Helical" evidence="9">
    <location>
        <begin position="301"/>
        <end position="319"/>
    </location>
</feature>
<evidence type="ECO:0000256" key="8">
    <source>
        <dbReference type="PROSITE-ProRule" id="PRU00284"/>
    </source>
</evidence>
<evidence type="ECO:0000313" key="13">
    <source>
        <dbReference type="Proteomes" id="UP000042527"/>
    </source>
</evidence>
<dbReference type="GO" id="GO:0004888">
    <property type="term" value="F:transmembrane signaling receptor activity"/>
    <property type="evidence" value="ECO:0007669"/>
    <property type="project" value="InterPro"/>
</dbReference>
<dbReference type="PANTHER" id="PTHR43531:SF11">
    <property type="entry name" value="METHYL-ACCEPTING CHEMOTAXIS PROTEIN 3"/>
    <property type="match status" value="1"/>
</dbReference>
<dbReference type="InterPro" id="IPR004090">
    <property type="entry name" value="Chemotax_Me-accpt_rcpt"/>
</dbReference>
<evidence type="ECO:0000256" key="5">
    <source>
        <dbReference type="ARBA" id="ARBA00022989"/>
    </source>
</evidence>
<comment type="similarity">
    <text evidence="7">Belongs to the methyl-accepting chemotaxis (MCP) protein family.</text>
</comment>
<evidence type="ECO:0000256" key="2">
    <source>
        <dbReference type="ARBA" id="ARBA00022475"/>
    </source>
</evidence>
<dbReference type="SMART" id="SM00283">
    <property type="entry name" value="MA"/>
    <property type="match status" value="1"/>
</dbReference>
<dbReference type="Gene3D" id="3.30.450.20">
    <property type="entry name" value="PAS domain"/>
    <property type="match status" value="1"/>
</dbReference>
<evidence type="ECO:0000256" key="6">
    <source>
        <dbReference type="ARBA" id="ARBA00023136"/>
    </source>
</evidence>
<dbReference type="PROSITE" id="PS50885">
    <property type="entry name" value="HAMP"/>
    <property type="match status" value="1"/>
</dbReference>
<dbReference type="GO" id="GO:0005886">
    <property type="term" value="C:plasma membrane"/>
    <property type="evidence" value="ECO:0007669"/>
    <property type="project" value="UniProtKB-SubCell"/>
</dbReference>
<reference evidence="13" key="1">
    <citation type="submission" date="2015-01" db="EMBL/GenBank/DDBJ databases">
        <authorList>
            <person name="Manzoor Shahid"/>
            <person name="Zubair Saima"/>
        </authorList>
    </citation>
    <scope>NUCLEOTIDE SEQUENCE [LARGE SCALE GENOMIC DNA]</scope>
    <source>
        <strain evidence="13">V1</strain>
    </source>
</reference>
<dbReference type="Pfam" id="PF02743">
    <property type="entry name" value="dCache_1"/>
    <property type="match status" value="1"/>
</dbReference>
<dbReference type="CDD" id="cd12912">
    <property type="entry name" value="PDC2_MCP_like"/>
    <property type="match status" value="1"/>
</dbReference>
<dbReference type="CDD" id="cd12914">
    <property type="entry name" value="PDC1_DGC_like"/>
    <property type="match status" value="1"/>
</dbReference>
<dbReference type="SMART" id="SM00304">
    <property type="entry name" value="HAMP"/>
    <property type="match status" value="1"/>
</dbReference>
<dbReference type="Pfam" id="PF00672">
    <property type="entry name" value="HAMP"/>
    <property type="match status" value="1"/>
</dbReference>
<evidence type="ECO:0000256" key="3">
    <source>
        <dbReference type="ARBA" id="ARBA00022500"/>
    </source>
</evidence>
<proteinExistence type="inferred from homology"/>
<dbReference type="CDD" id="cd06225">
    <property type="entry name" value="HAMP"/>
    <property type="match status" value="1"/>
</dbReference>
<feature type="domain" description="HAMP" evidence="11">
    <location>
        <begin position="321"/>
        <end position="375"/>
    </location>
</feature>
<keyword evidence="5 9" id="KW-1133">Transmembrane helix</keyword>